<dbReference type="AlphaFoldDB" id="A0A0D8P3S3"/>
<dbReference type="PANTHER" id="PTHR34535:SF3">
    <property type="entry name" value="HYDROGENASE MATURATION FACTOR HYPA"/>
    <property type="match status" value="1"/>
</dbReference>
<dbReference type="GeneID" id="93547337"/>
<feature type="binding site" evidence="4">
    <location>
        <position position="76"/>
    </location>
    <ligand>
        <name>Zn(2+)</name>
        <dbReference type="ChEBI" id="CHEBI:29105"/>
    </ligand>
</feature>
<reference evidence="5 8" key="1">
    <citation type="submission" date="2018-01" db="EMBL/GenBank/DDBJ databases">
        <title>Whole genome sequencing of Histamine producing bacteria.</title>
        <authorList>
            <person name="Butler K."/>
        </authorList>
    </citation>
    <scope>NUCLEOTIDE SEQUENCE [LARGE SCALE GENOMIC DNA]</scope>
    <source>
        <strain evidence="6 7">ATCC 51761</strain>
        <strain evidence="5 8">NCIMB 13481</strain>
    </source>
</reference>
<evidence type="ECO:0000256" key="4">
    <source>
        <dbReference type="HAMAP-Rule" id="MF_00213"/>
    </source>
</evidence>
<feature type="binding site" evidence="4">
    <location>
        <position position="92"/>
    </location>
    <ligand>
        <name>Zn(2+)</name>
        <dbReference type="ChEBI" id="CHEBI:29105"/>
    </ligand>
</feature>
<dbReference type="Proteomes" id="UP000241954">
    <property type="component" value="Unassembled WGS sequence"/>
</dbReference>
<comment type="function">
    <text evidence="4">Involved in the maturation of [NiFe] hydrogenases. Required for nickel insertion into the metal center of the hydrogenase.</text>
</comment>
<dbReference type="GO" id="GO:0008270">
    <property type="term" value="F:zinc ion binding"/>
    <property type="evidence" value="ECO:0007669"/>
    <property type="project" value="UniProtKB-UniRule"/>
</dbReference>
<dbReference type="RefSeq" id="WP_045035491.1">
    <property type="nucleotide sequence ID" value="NZ_CAMQYU010000031.1"/>
</dbReference>
<dbReference type="GO" id="GO:0016530">
    <property type="term" value="F:metallochaperone activity"/>
    <property type="evidence" value="ECO:0007669"/>
    <property type="project" value="UniProtKB-ARBA"/>
</dbReference>
<dbReference type="HAMAP" id="MF_00213">
    <property type="entry name" value="HypA_HybF"/>
    <property type="match status" value="1"/>
</dbReference>
<protein>
    <recommendedName>
        <fullName evidence="4">Hydrogenase maturation factor HypA</fullName>
    </recommendedName>
</protein>
<proteinExistence type="inferred from homology"/>
<dbReference type="PANTHER" id="PTHR34535">
    <property type="entry name" value="HYDROGENASE MATURATION FACTOR HYPA"/>
    <property type="match status" value="1"/>
</dbReference>
<dbReference type="Gene3D" id="3.30.2320.80">
    <property type="match status" value="1"/>
</dbReference>
<dbReference type="NCBIfam" id="TIGR00100">
    <property type="entry name" value="hypA"/>
    <property type="match status" value="1"/>
</dbReference>
<accession>A0A0D8P3S3</accession>
<evidence type="ECO:0000313" key="8">
    <source>
        <dbReference type="Proteomes" id="UP000241954"/>
    </source>
</evidence>
<feature type="binding site" evidence="4">
    <location>
        <position position="89"/>
    </location>
    <ligand>
        <name>Zn(2+)</name>
        <dbReference type="ChEBI" id="CHEBI:29105"/>
    </ligand>
</feature>
<dbReference type="FunFam" id="3.30.2320.80:FF:000001">
    <property type="entry name" value="Hydrogenase maturation factor HypA"/>
    <property type="match status" value="1"/>
</dbReference>
<dbReference type="NCBIfam" id="NF009046">
    <property type="entry name" value="PRK12380.1"/>
    <property type="match status" value="1"/>
</dbReference>
<dbReference type="Pfam" id="PF01155">
    <property type="entry name" value="HypA"/>
    <property type="match status" value="1"/>
</dbReference>
<evidence type="ECO:0000256" key="3">
    <source>
        <dbReference type="ARBA" id="ARBA00022833"/>
    </source>
</evidence>
<evidence type="ECO:0000313" key="7">
    <source>
        <dbReference type="Proteomes" id="UP000241190"/>
    </source>
</evidence>
<dbReference type="GO" id="GO:0051604">
    <property type="term" value="P:protein maturation"/>
    <property type="evidence" value="ECO:0007669"/>
    <property type="project" value="InterPro"/>
</dbReference>
<evidence type="ECO:0000256" key="1">
    <source>
        <dbReference type="ARBA" id="ARBA00022596"/>
    </source>
</evidence>
<keyword evidence="2 4" id="KW-0479">Metal-binding</keyword>
<keyword evidence="3 4" id="KW-0862">Zinc</keyword>
<sequence length="113" mass="12478">MHELSLSINTVDTVVEQAKKQGFKRVTSVTLAIGTLSCIEPQALATGFEFASRGTIAEDAILKIEPVAARVWCLDCQQHVEIPERGVSCPRCHGYQLKVETGEELMIKHIEVE</sequence>
<dbReference type="InterPro" id="IPR000688">
    <property type="entry name" value="HypA/HybF"/>
</dbReference>
<evidence type="ECO:0000313" key="6">
    <source>
        <dbReference type="EMBL" id="PSW99764.1"/>
    </source>
</evidence>
<keyword evidence="1 4" id="KW-0533">Nickel</keyword>
<evidence type="ECO:0000313" key="5">
    <source>
        <dbReference type="EMBL" id="PSV96870.1"/>
    </source>
</evidence>
<dbReference type="EMBL" id="PYLW01000009">
    <property type="protein sequence ID" value="PSV96870.1"/>
    <property type="molecule type" value="Genomic_DNA"/>
</dbReference>
<dbReference type="STRING" id="56192.UB38_09420"/>
<comment type="similarity">
    <text evidence="4">Belongs to the HypA/HybF family.</text>
</comment>
<keyword evidence="7" id="KW-1185">Reference proteome</keyword>
<feature type="binding site" evidence="4">
    <location>
        <position position="2"/>
    </location>
    <ligand>
        <name>Ni(2+)</name>
        <dbReference type="ChEBI" id="CHEBI:49786"/>
    </ligand>
</feature>
<dbReference type="Proteomes" id="UP000241190">
    <property type="component" value="Unassembled WGS sequence"/>
</dbReference>
<evidence type="ECO:0000256" key="2">
    <source>
        <dbReference type="ARBA" id="ARBA00022723"/>
    </source>
</evidence>
<comment type="caution">
    <text evidence="5">The sequence shown here is derived from an EMBL/GenBank/DDBJ whole genome shotgun (WGS) entry which is preliminary data.</text>
</comment>
<feature type="binding site" evidence="4">
    <location>
        <position position="73"/>
    </location>
    <ligand>
        <name>Zn(2+)</name>
        <dbReference type="ChEBI" id="CHEBI:29105"/>
    </ligand>
</feature>
<name>A0A0D8P3S3_9GAMM</name>
<gene>
    <name evidence="4 5" type="primary">hypA</name>
    <name evidence="5" type="ORF">C9I88_10255</name>
    <name evidence="6" type="ORF">C9J52_00755</name>
</gene>
<organism evidence="5 8">
    <name type="scientific">Photobacterium iliopiscarium</name>
    <dbReference type="NCBI Taxonomy" id="56192"/>
    <lineage>
        <taxon>Bacteria</taxon>
        <taxon>Pseudomonadati</taxon>
        <taxon>Pseudomonadota</taxon>
        <taxon>Gammaproteobacteria</taxon>
        <taxon>Vibrionales</taxon>
        <taxon>Vibrionaceae</taxon>
        <taxon>Photobacterium</taxon>
    </lineage>
</organism>
<dbReference type="PIRSF" id="PIRSF004761">
    <property type="entry name" value="Hydrgn_mat_HypA"/>
    <property type="match status" value="1"/>
</dbReference>
<dbReference type="EMBL" id="PYOP01000001">
    <property type="protein sequence ID" value="PSW99764.1"/>
    <property type="molecule type" value="Genomic_DNA"/>
</dbReference>
<dbReference type="GO" id="GO:0016151">
    <property type="term" value="F:nickel cation binding"/>
    <property type="evidence" value="ECO:0007669"/>
    <property type="project" value="UniProtKB-UniRule"/>
</dbReference>
<dbReference type="OrthoDB" id="288014at2"/>